<protein>
    <submittedName>
        <fullName evidence="1">Uncharacterized protein</fullName>
    </submittedName>
</protein>
<sequence length="158" mass="16645">MAIGVGLRAARVGMAHVGVSSRPASACLPARSVSLRRPGAQVVERLQPRPFPRRTLRFQPRPARRRSGAQAGTACTLKRFAKGGPVQPGAQGIGRLPAHPHCPRRFRHPPVLFERAQEGLHLGHGPAIIGIALTRSPARAGGSGRGGRLVVFVGHPAG</sequence>
<evidence type="ECO:0000313" key="2">
    <source>
        <dbReference type="Proteomes" id="UP000448199"/>
    </source>
</evidence>
<dbReference type="RefSeq" id="WP_160728853.1">
    <property type="nucleotide sequence ID" value="NZ_WTYC01000009.1"/>
</dbReference>
<organism evidence="1 2">
    <name type="scientific">Qipengyuania vulgaris</name>
    <dbReference type="NCBI Taxonomy" id="291985"/>
    <lineage>
        <taxon>Bacteria</taxon>
        <taxon>Pseudomonadati</taxon>
        <taxon>Pseudomonadota</taxon>
        <taxon>Alphaproteobacteria</taxon>
        <taxon>Sphingomonadales</taxon>
        <taxon>Erythrobacteraceae</taxon>
        <taxon>Qipengyuania</taxon>
    </lineage>
</organism>
<evidence type="ECO:0000313" key="1">
    <source>
        <dbReference type="EMBL" id="MXO49323.1"/>
    </source>
</evidence>
<comment type="caution">
    <text evidence="1">The sequence shown here is derived from an EMBL/GenBank/DDBJ whole genome shotgun (WGS) entry which is preliminary data.</text>
</comment>
<dbReference type="EMBL" id="WTYC01000009">
    <property type="protein sequence ID" value="MXO49323.1"/>
    <property type="molecule type" value="Genomic_DNA"/>
</dbReference>
<accession>A0A844XW33</accession>
<keyword evidence="2" id="KW-1185">Reference proteome</keyword>
<reference evidence="1 2" key="1">
    <citation type="submission" date="2019-12" db="EMBL/GenBank/DDBJ databases">
        <title>Genomic-based taxomic classification of the family Erythrobacteraceae.</title>
        <authorList>
            <person name="Xu L."/>
        </authorList>
    </citation>
    <scope>NUCLEOTIDE SEQUENCE [LARGE SCALE GENOMIC DNA]</scope>
    <source>
        <strain evidence="1 2">DSM 17792</strain>
    </source>
</reference>
<gene>
    <name evidence="1" type="ORF">GRI69_13775</name>
</gene>
<name>A0A844XW33_9SPHN</name>
<proteinExistence type="predicted"/>
<dbReference type="AlphaFoldDB" id="A0A844XW33"/>
<dbReference type="Proteomes" id="UP000448199">
    <property type="component" value="Unassembled WGS sequence"/>
</dbReference>